<feature type="transmembrane region" description="Helical" evidence="1">
    <location>
        <begin position="95"/>
        <end position="116"/>
    </location>
</feature>
<evidence type="ECO:0000313" key="2">
    <source>
        <dbReference type="EMBL" id="KAG2549671.1"/>
    </source>
</evidence>
<proteinExistence type="predicted"/>
<gene>
    <name evidence="2" type="ORF">PVAP13_9KG260613</name>
</gene>
<keyword evidence="1" id="KW-1133">Transmembrane helix</keyword>
<keyword evidence="3" id="KW-1185">Reference proteome</keyword>
<dbReference type="AlphaFoldDB" id="A0A8T0NI70"/>
<keyword evidence="1" id="KW-0472">Membrane</keyword>
<dbReference type="EMBL" id="CM029053">
    <property type="protein sequence ID" value="KAG2549671.1"/>
    <property type="molecule type" value="Genomic_DNA"/>
</dbReference>
<feature type="transmembrane region" description="Helical" evidence="1">
    <location>
        <begin position="6"/>
        <end position="25"/>
    </location>
</feature>
<evidence type="ECO:0000313" key="3">
    <source>
        <dbReference type="Proteomes" id="UP000823388"/>
    </source>
</evidence>
<accession>A0A8T0NI70</accession>
<comment type="caution">
    <text evidence="2">The sequence shown here is derived from an EMBL/GenBank/DDBJ whole genome shotgun (WGS) entry which is preliminary data.</text>
</comment>
<dbReference type="Proteomes" id="UP000823388">
    <property type="component" value="Chromosome 9K"/>
</dbReference>
<evidence type="ECO:0000256" key="1">
    <source>
        <dbReference type="SAM" id="Phobius"/>
    </source>
</evidence>
<keyword evidence="1" id="KW-0812">Transmembrane</keyword>
<reference evidence="2" key="1">
    <citation type="submission" date="2020-05" db="EMBL/GenBank/DDBJ databases">
        <title>WGS assembly of Panicum virgatum.</title>
        <authorList>
            <person name="Lovell J.T."/>
            <person name="Jenkins J."/>
            <person name="Shu S."/>
            <person name="Juenger T.E."/>
            <person name="Schmutz J."/>
        </authorList>
    </citation>
    <scope>NUCLEOTIDE SEQUENCE</scope>
    <source>
        <strain evidence="2">AP13</strain>
    </source>
</reference>
<sequence>MIHSAYIFFASSQLGEIAFSIWLVLYCSPPTFKWEGPFLSGNRFVLCTNLLHELIFRLTTRIYSTDIIVDYSIELVNMRDSLVPMFFELRSCSFLPFRCMFVVFICNVLSVPTRLISIA</sequence>
<organism evidence="2 3">
    <name type="scientific">Panicum virgatum</name>
    <name type="common">Blackwell switchgrass</name>
    <dbReference type="NCBI Taxonomy" id="38727"/>
    <lineage>
        <taxon>Eukaryota</taxon>
        <taxon>Viridiplantae</taxon>
        <taxon>Streptophyta</taxon>
        <taxon>Embryophyta</taxon>
        <taxon>Tracheophyta</taxon>
        <taxon>Spermatophyta</taxon>
        <taxon>Magnoliopsida</taxon>
        <taxon>Liliopsida</taxon>
        <taxon>Poales</taxon>
        <taxon>Poaceae</taxon>
        <taxon>PACMAD clade</taxon>
        <taxon>Panicoideae</taxon>
        <taxon>Panicodae</taxon>
        <taxon>Paniceae</taxon>
        <taxon>Panicinae</taxon>
        <taxon>Panicum</taxon>
        <taxon>Panicum sect. Hiantes</taxon>
    </lineage>
</organism>
<protein>
    <submittedName>
        <fullName evidence="2">Uncharacterized protein</fullName>
    </submittedName>
</protein>
<name>A0A8T0NI70_PANVG</name>